<dbReference type="AlphaFoldDB" id="A0A2K8K767"/>
<accession>A0A2K8K767</accession>
<dbReference type="EMBL" id="CP024899">
    <property type="protein sequence ID" value="ATX65301.1"/>
    <property type="molecule type" value="Genomic_DNA"/>
</dbReference>
<reference evidence="1 2" key="1">
    <citation type="submission" date="2017-11" db="EMBL/GenBank/DDBJ databases">
        <title>Revised Sequence and Annotation of the Rhodobaca barguzinensis strain alga05 Genome.</title>
        <authorList>
            <person name="Kopejtka K."/>
            <person name="Tomasch J.M."/>
            <person name="Bunk B."/>
            <person name="Koblizek M."/>
        </authorList>
    </citation>
    <scope>NUCLEOTIDE SEQUENCE [LARGE SCALE GENOMIC DNA]</scope>
    <source>
        <strain evidence="2">alga05</strain>
    </source>
</reference>
<proteinExistence type="predicted"/>
<evidence type="ECO:0000313" key="1">
    <source>
        <dbReference type="EMBL" id="ATX65301.1"/>
    </source>
</evidence>
<dbReference type="Proteomes" id="UP000228948">
    <property type="component" value="Chromosome"/>
</dbReference>
<keyword evidence="2" id="KW-1185">Reference proteome</keyword>
<sequence length="105" mass="11605">MLKDRCIKVRVTSEEYEHFAAQAANAGVSLSAFLRNAGLRHRSRPSGDLLLRDLGALDRLATALQNLARVFANKQISASDMTTLLSVFRDMEIVLEKLNSESRSG</sequence>
<dbReference type="KEGG" id="rbg:BG454_05225"/>
<organism evidence="1 2">
    <name type="scientific">Roseinatronobacter bogoriensis subsp. barguzinensis</name>
    <dbReference type="NCBI Taxonomy" id="441209"/>
    <lineage>
        <taxon>Bacteria</taxon>
        <taxon>Pseudomonadati</taxon>
        <taxon>Pseudomonadota</taxon>
        <taxon>Alphaproteobacteria</taxon>
        <taxon>Rhodobacterales</taxon>
        <taxon>Paracoccaceae</taxon>
        <taxon>Roseinatronobacter</taxon>
    </lineage>
</organism>
<dbReference type="RefSeq" id="WP_071479368.1">
    <property type="nucleotide sequence ID" value="NZ_CP024899.1"/>
</dbReference>
<dbReference type="Pfam" id="PF21983">
    <property type="entry name" value="NikA-like"/>
    <property type="match status" value="1"/>
</dbReference>
<name>A0A2K8K767_9RHOB</name>
<evidence type="ECO:0008006" key="3">
    <source>
        <dbReference type="Google" id="ProtNLM"/>
    </source>
</evidence>
<protein>
    <recommendedName>
        <fullName evidence="3">Plasmid mobilization relaxosome protein MobC</fullName>
    </recommendedName>
</protein>
<gene>
    <name evidence="1" type="ORF">BG454_05225</name>
</gene>
<dbReference type="InterPro" id="IPR053842">
    <property type="entry name" value="NikA-like"/>
</dbReference>
<evidence type="ECO:0000313" key="2">
    <source>
        <dbReference type="Proteomes" id="UP000228948"/>
    </source>
</evidence>